<dbReference type="PANTHER" id="PTHR34849">
    <property type="entry name" value="SSL5025 PROTEIN"/>
    <property type="match status" value="1"/>
</dbReference>
<dbReference type="InterPro" id="IPR007367">
    <property type="entry name" value="DUF433"/>
</dbReference>
<reference evidence="1" key="1">
    <citation type="submission" date="2021-04" db="EMBL/GenBank/DDBJ databases">
        <title>Genome sequence of Woronichinia naegeliana from Washington state freshwater lake bloom.</title>
        <authorList>
            <person name="Dreher T.W."/>
        </authorList>
    </citation>
    <scope>NUCLEOTIDE SEQUENCE</scope>
    <source>
        <strain evidence="1">WA131</strain>
    </source>
</reference>
<name>A0A977L342_9CYAN</name>
<evidence type="ECO:0000313" key="1">
    <source>
        <dbReference type="EMBL" id="UXE64579.1"/>
    </source>
</evidence>
<dbReference type="Gene3D" id="1.10.10.10">
    <property type="entry name" value="Winged helix-like DNA-binding domain superfamily/Winged helix DNA-binding domain"/>
    <property type="match status" value="1"/>
</dbReference>
<dbReference type="InterPro" id="IPR009057">
    <property type="entry name" value="Homeodomain-like_sf"/>
</dbReference>
<organism evidence="1">
    <name type="scientific">Woronichinia naegeliana WA131</name>
    <dbReference type="NCBI Taxonomy" id="2824559"/>
    <lineage>
        <taxon>Bacteria</taxon>
        <taxon>Bacillati</taxon>
        <taxon>Cyanobacteriota</taxon>
        <taxon>Cyanophyceae</taxon>
        <taxon>Synechococcales</taxon>
        <taxon>Coelosphaeriaceae</taxon>
        <taxon>Woronichinia</taxon>
    </lineage>
</organism>
<accession>A0A977L342</accession>
<dbReference type="AlphaFoldDB" id="A0A977L342"/>
<dbReference type="InterPro" id="IPR036388">
    <property type="entry name" value="WH-like_DNA-bd_sf"/>
</dbReference>
<proteinExistence type="predicted"/>
<dbReference type="KEGG" id="wna:KA717_07355"/>
<sequence length="77" mass="8493">MFDRITFNPQIMGGRACIRGMRITVSLVVSLVANGLTSTEIIQEYPDLELEDIQAALQYVAFLANEEIHPVINEAAA</sequence>
<dbReference type="Pfam" id="PF04255">
    <property type="entry name" value="DUF433"/>
    <property type="match status" value="1"/>
</dbReference>
<dbReference type="EMBL" id="CP073041">
    <property type="protein sequence ID" value="UXE64579.1"/>
    <property type="molecule type" value="Genomic_DNA"/>
</dbReference>
<gene>
    <name evidence="1" type="ORF">KA717_07355</name>
</gene>
<dbReference type="PANTHER" id="PTHR34849:SF3">
    <property type="entry name" value="SSR2962 PROTEIN"/>
    <property type="match status" value="1"/>
</dbReference>
<dbReference type="Proteomes" id="UP001065613">
    <property type="component" value="Chromosome"/>
</dbReference>
<dbReference type="SUPFAM" id="SSF46689">
    <property type="entry name" value="Homeodomain-like"/>
    <property type="match status" value="1"/>
</dbReference>
<protein>
    <submittedName>
        <fullName evidence="1">DUF433 domain-containing protein</fullName>
    </submittedName>
</protein>